<keyword evidence="4" id="KW-1185">Reference proteome</keyword>
<keyword evidence="2" id="KW-0472">Membrane</keyword>
<proteinExistence type="predicted"/>
<keyword evidence="2" id="KW-0812">Transmembrane</keyword>
<protein>
    <submittedName>
        <fullName evidence="3">Uncharacterized protein</fullName>
    </submittedName>
</protein>
<feature type="transmembrane region" description="Helical" evidence="2">
    <location>
        <begin position="42"/>
        <end position="64"/>
    </location>
</feature>
<evidence type="ECO:0000256" key="1">
    <source>
        <dbReference type="SAM" id="MobiDB-lite"/>
    </source>
</evidence>
<evidence type="ECO:0000313" key="4">
    <source>
        <dbReference type="Proteomes" id="UP000501240"/>
    </source>
</evidence>
<feature type="compositionally biased region" description="Low complexity" evidence="1">
    <location>
        <begin position="89"/>
        <end position="102"/>
    </location>
</feature>
<organism evidence="3 4">
    <name type="scientific">Actinomadura verrucosospora</name>
    <dbReference type="NCBI Taxonomy" id="46165"/>
    <lineage>
        <taxon>Bacteria</taxon>
        <taxon>Bacillati</taxon>
        <taxon>Actinomycetota</taxon>
        <taxon>Actinomycetes</taxon>
        <taxon>Streptosporangiales</taxon>
        <taxon>Thermomonosporaceae</taxon>
        <taxon>Actinomadura</taxon>
    </lineage>
</organism>
<evidence type="ECO:0000256" key="2">
    <source>
        <dbReference type="SAM" id="Phobius"/>
    </source>
</evidence>
<feature type="region of interest" description="Disordered" evidence="1">
    <location>
        <begin position="68"/>
        <end position="118"/>
    </location>
</feature>
<dbReference type="EMBL" id="CP053892">
    <property type="protein sequence ID" value="QKG24752.1"/>
    <property type="molecule type" value="Genomic_DNA"/>
</dbReference>
<feature type="compositionally biased region" description="Polar residues" evidence="1">
    <location>
        <begin position="78"/>
        <end position="87"/>
    </location>
</feature>
<dbReference type="Proteomes" id="UP000501240">
    <property type="component" value="Chromosome"/>
</dbReference>
<name>A0A7D3W2J1_ACTVE</name>
<evidence type="ECO:0000313" key="3">
    <source>
        <dbReference type="EMBL" id="QKG24752.1"/>
    </source>
</evidence>
<sequence>MDEASGRAVTGIAVVAGVAVLLGLLACVVLVIAGIVHALIPYWPYVLAAFGVLVVLPMTVSFLLDTDRPSKRKAPSRPVTSGPSRPVTSGPSRPVASAPSSALTGEPAGPASWEGARPVVGRPSGASIDWHTATPYSCRRCGHNWTSHGHGQGSCSVEGPPYTTQTTVGWEDSIIQTESGTPCGCSRYEGVEPR</sequence>
<reference evidence="3 4" key="1">
    <citation type="submission" date="2020-05" db="EMBL/GenBank/DDBJ databases">
        <title>Actinomadura verrucosospora NRRL-B18236 (PFL_A860) Genome sequencing and assembly.</title>
        <authorList>
            <person name="Samborskyy M."/>
        </authorList>
    </citation>
    <scope>NUCLEOTIDE SEQUENCE [LARGE SCALE GENOMIC DNA]</scope>
    <source>
        <strain evidence="3 4">NRRL:B18236</strain>
    </source>
</reference>
<keyword evidence="2" id="KW-1133">Transmembrane helix</keyword>
<feature type="transmembrane region" description="Helical" evidence="2">
    <location>
        <begin position="12"/>
        <end position="36"/>
    </location>
</feature>
<dbReference type="AlphaFoldDB" id="A0A7D3W2J1"/>
<accession>A0A7D3W2J1</accession>
<dbReference type="PROSITE" id="PS51257">
    <property type="entry name" value="PROKAR_LIPOPROTEIN"/>
    <property type="match status" value="1"/>
</dbReference>
<gene>
    <name evidence="3" type="ORF">ACTIVE_6401</name>
</gene>